<dbReference type="OrthoDB" id="2989979at2"/>
<dbReference type="RefSeq" id="WP_160367875.1">
    <property type="nucleotide sequence ID" value="NZ_WSQA01000003.1"/>
</dbReference>
<dbReference type="AlphaFoldDB" id="A0A6N8KWM9"/>
<gene>
    <name evidence="1" type="ORF">GQF63_04245</name>
</gene>
<organism evidence="1 2">
    <name type="scientific">Sphingobacterium humi</name>
    <dbReference type="NCBI Taxonomy" id="1796905"/>
    <lineage>
        <taxon>Bacteria</taxon>
        <taxon>Pseudomonadati</taxon>
        <taxon>Bacteroidota</taxon>
        <taxon>Sphingobacteriia</taxon>
        <taxon>Sphingobacteriales</taxon>
        <taxon>Sphingobacteriaceae</taxon>
        <taxon>Sphingobacterium</taxon>
    </lineage>
</organism>
<comment type="caution">
    <text evidence="1">The sequence shown here is derived from an EMBL/GenBank/DDBJ whole genome shotgun (WGS) entry which is preliminary data.</text>
</comment>
<dbReference type="Proteomes" id="UP000435036">
    <property type="component" value="Unassembled WGS sequence"/>
</dbReference>
<evidence type="ECO:0000313" key="2">
    <source>
        <dbReference type="Proteomes" id="UP000435036"/>
    </source>
</evidence>
<name>A0A6N8KWM9_9SPHI</name>
<reference evidence="1 2" key="1">
    <citation type="submission" date="2019-12" db="EMBL/GenBank/DDBJ databases">
        <authorList>
            <person name="Dong K."/>
        </authorList>
    </citation>
    <scope>NUCLEOTIDE SEQUENCE [LARGE SCALE GENOMIC DNA]</scope>
    <source>
        <strain evidence="1 2">JCM 31225</strain>
    </source>
</reference>
<keyword evidence="2" id="KW-1185">Reference proteome</keyword>
<dbReference type="EMBL" id="WSQA01000003">
    <property type="protein sequence ID" value="MVZ61224.1"/>
    <property type="molecule type" value="Genomic_DNA"/>
</dbReference>
<protein>
    <submittedName>
        <fullName evidence="1">Uncharacterized protein</fullName>
    </submittedName>
</protein>
<sequence length="206" mass="23262">MKKQITYPLFFSFLFMLGCGNTNKPQQAALMQLQDITQRIDPEEGFIDVFLKITDETKTDTSHIYLAKGLYKDKTIGLAIEVNANIPAGIVDGDISAEGSFIPNGVKLSSIGAESDTFIQALAELYGVATTKGFTKDPVYATAFSLNEMPVDLNQSEYYRLKLFFEEDQEELYSELFLNIDLADRELELSEKDHDYRRPLIDVMTK</sequence>
<accession>A0A6N8KWM9</accession>
<proteinExistence type="predicted"/>
<evidence type="ECO:0000313" key="1">
    <source>
        <dbReference type="EMBL" id="MVZ61224.1"/>
    </source>
</evidence>
<dbReference type="PROSITE" id="PS51257">
    <property type="entry name" value="PROKAR_LIPOPROTEIN"/>
    <property type="match status" value="1"/>
</dbReference>